<comment type="caution">
    <text evidence="2">The sequence shown here is derived from an EMBL/GenBank/DDBJ whole genome shotgun (WGS) entry which is preliminary data.</text>
</comment>
<name>A0A2M9HHX0_9BIFI</name>
<protein>
    <submittedName>
        <fullName evidence="2">Glycosyl transferase family 2</fullName>
    </submittedName>
</protein>
<dbReference type="InterPro" id="IPR050834">
    <property type="entry name" value="Glycosyltransf_2"/>
</dbReference>
<dbReference type="Pfam" id="PF00535">
    <property type="entry name" value="Glycos_transf_2"/>
    <property type="match status" value="1"/>
</dbReference>
<dbReference type="CDD" id="cd00761">
    <property type="entry name" value="Glyco_tranf_GTA_type"/>
    <property type="match status" value="1"/>
</dbReference>
<evidence type="ECO:0000313" key="3">
    <source>
        <dbReference type="Proteomes" id="UP000229239"/>
    </source>
</evidence>
<keyword evidence="3" id="KW-1185">Reference proteome</keyword>
<dbReference type="AlphaFoldDB" id="A0A2M9HHX0"/>
<dbReference type="PANTHER" id="PTHR43685:SF11">
    <property type="entry name" value="GLYCOSYLTRANSFERASE TAGX-RELATED"/>
    <property type="match status" value="1"/>
</dbReference>
<evidence type="ECO:0000313" key="2">
    <source>
        <dbReference type="EMBL" id="PJM76389.1"/>
    </source>
</evidence>
<dbReference type="InterPro" id="IPR001173">
    <property type="entry name" value="Glyco_trans_2-like"/>
</dbReference>
<reference evidence="3" key="1">
    <citation type="submission" date="2017-10" db="EMBL/GenBank/DDBJ databases">
        <title>Draft genome sequences of strains TRE 1, TRE 9, TRE H and TRI 7, isolated from tamarins, belonging to four potential novel Bifidobacterium species.</title>
        <authorList>
            <person name="Mattarelli P."/>
            <person name="Modesto M."/>
            <person name="Puglisi E."/>
            <person name="Morelli L."/>
            <person name="Bonetti A."/>
            <person name="Spezio C."/>
            <person name="Sandri C."/>
        </authorList>
    </citation>
    <scope>NUCLEOTIDE SEQUENCE [LARGE SCALE GENOMIC DNA]</scope>
    <source>
        <strain evidence="3">TREH</strain>
    </source>
</reference>
<gene>
    <name evidence="2" type="ORF">CSQ86_09605</name>
</gene>
<evidence type="ECO:0000259" key="1">
    <source>
        <dbReference type="Pfam" id="PF00535"/>
    </source>
</evidence>
<dbReference type="EMBL" id="PEBJ01000010">
    <property type="protein sequence ID" value="PJM76389.1"/>
    <property type="molecule type" value="Genomic_DNA"/>
</dbReference>
<dbReference type="GO" id="GO:0016740">
    <property type="term" value="F:transferase activity"/>
    <property type="evidence" value="ECO:0007669"/>
    <property type="project" value="UniProtKB-KW"/>
</dbReference>
<proteinExistence type="predicted"/>
<sequence>MEYPKVSIIIPTYNRESTLKRSINSILNQTYKSFELIIVDDGSTDKTKEVVNSFNDGRIIYLYQQNKGACAARNYGISIARGKYIAFQDSDDEWLPNKLEMQLSTIRRTKSDFDICRMQTVENKEIVPSDTAINAGLNAQYIIGANFMSTQMLLIRKDVILAEKFDPSLPRFQDWDLAMRLYPKYKSSFTPFVLVKRYLMSDSITYNNNKAVQAYSILEKKYSNIYTKNPDRYSIYLYNKVKACGKSLSREEKLSIYKTSFKYKARFKTLVRIIQTFFGKE</sequence>
<accession>A0A2M9HHX0</accession>
<organism evidence="2 3">
    <name type="scientific">Bifidobacterium felsineum</name>
    <dbReference type="NCBI Taxonomy" id="2045440"/>
    <lineage>
        <taxon>Bacteria</taxon>
        <taxon>Bacillati</taxon>
        <taxon>Actinomycetota</taxon>
        <taxon>Actinomycetes</taxon>
        <taxon>Bifidobacteriales</taxon>
        <taxon>Bifidobacteriaceae</taxon>
        <taxon>Bifidobacterium</taxon>
    </lineage>
</organism>
<dbReference type="InterPro" id="IPR029044">
    <property type="entry name" value="Nucleotide-diphossugar_trans"/>
</dbReference>
<dbReference type="Gene3D" id="3.90.550.10">
    <property type="entry name" value="Spore Coat Polysaccharide Biosynthesis Protein SpsA, Chain A"/>
    <property type="match status" value="1"/>
</dbReference>
<feature type="domain" description="Glycosyltransferase 2-like" evidence="1">
    <location>
        <begin position="7"/>
        <end position="120"/>
    </location>
</feature>
<dbReference type="SUPFAM" id="SSF53448">
    <property type="entry name" value="Nucleotide-diphospho-sugar transferases"/>
    <property type="match status" value="1"/>
</dbReference>
<keyword evidence="2" id="KW-0808">Transferase</keyword>
<dbReference type="OrthoDB" id="153025at2"/>
<dbReference type="PANTHER" id="PTHR43685">
    <property type="entry name" value="GLYCOSYLTRANSFERASE"/>
    <property type="match status" value="1"/>
</dbReference>
<dbReference type="Proteomes" id="UP000229239">
    <property type="component" value="Unassembled WGS sequence"/>
</dbReference>
<dbReference type="RefSeq" id="WP_100494923.1">
    <property type="nucleotide sequence ID" value="NZ_PEBJ01000010.1"/>
</dbReference>